<dbReference type="GO" id="GO:0042910">
    <property type="term" value="F:xenobiotic transmembrane transporter activity"/>
    <property type="evidence" value="ECO:0007669"/>
    <property type="project" value="InterPro"/>
</dbReference>
<dbReference type="Pfam" id="PF01554">
    <property type="entry name" value="MatE"/>
    <property type="match status" value="2"/>
</dbReference>
<keyword evidence="7 12" id="KW-0812">Transmembrane</keyword>
<feature type="transmembrane region" description="Helical" evidence="12">
    <location>
        <begin position="327"/>
        <end position="347"/>
    </location>
</feature>
<dbReference type="PANTHER" id="PTHR43298:SF4">
    <property type="entry name" value="DRUG_SODIUM ANTIPORTER"/>
    <property type="match status" value="1"/>
</dbReference>
<evidence type="ECO:0000256" key="4">
    <source>
        <dbReference type="ARBA" id="ARBA00022448"/>
    </source>
</evidence>
<dbReference type="STRING" id="1209989.TepRe1_0968"/>
<evidence type="ECO:0000256" key="3">
    <source>
        <dbReference type="ARBA" id="ARBA00020268"/>
    </source>
</evidence>
<keyword evidence="4" id="KW-0813">Transport</keyword>
<dbReference type="PIRSF" id="PIRSF006603">
    <property type="entry name" value="DinF"/>
    <property type="match status" value="1"/>
</dbReference>
<keyword evidence="9" id="KW-0406">Ion transport</keyword>
<evidence type="ECO:0000256" key="5">
    <source>
        <dbReference type="ARBA" id="ARBA00022449"/>
    </source>
</evidence>
<accession>L0RZY9</accession>
<feature type="transmembrane region" description="Helical" evidence="12">
    <location>
        <begin position="359"/>
        <end position="384"/>
    </location>
</feature>
<dbReference type="PATRIC" id="fig|1209989.3.peg.1164"/>
<evidence type="ECO:0000256" key="1">
    <source>
        <dbReference type="ARBA" id="ARBA00003408"/>
    </source>
</evidence>
<evidence type="ECO:0000256" key="10">
    <source>
        <dbReference type="ARBA" id="ARBA00023136"/>
    </source>
</evidence>
<dbReference type="PANTHER" id="PTHR43298">
    <property type="entry name" value="MULTIDRUG RESISTANCE PROTEIN NORM-RELATED"/>
    <property type="match status" value="1"/>
</dbReference>
<dbReference type="GO" id="GO:0006811">
    <property type="term" value="P:monoatomic ion transport"/>
    <property type="evidence" value="ECO:0007669"/>
    <property type="project" value="UniProtKB-KW"/>
</dbReference>
<feature type="transmembrane region" description="Helical" evidence="12">
    <location>
        <begin position="396"/>
        <end position="416"/>
    </location>
</feature>
<evidence type="ECO:0000256" key="7">
    <source>
        <dbReference type="ARBA" id="ARBA00022692"/>
    </source>
</evidence>
<evidence type="ECO:0000256" key="2">
    <source>
        <dbReference type="ARBA" id="ARBA00004651"/>
    </source>
</evidence>
<dbReference type="HOGENOM" id="CLU_012893_5_3_9"/>
<evidence type="ECO:0000256" key="9">
    <source>
        <dbReference type="ARBA" id="ARBA00023065"/>
    </source>
</evidence>
<feature type="transmembrane region" description="Helical" evidence="12">
    <location>
        <begin position="50"/>
        <end position="73"/>
    </location>
</feature>
<feature type="transmembrane region" description="Helical" evidence="12">
    <location>
        <begin position="136"/>
        <end position="157"/>
    </location>
</feature>
<keyword evidence="8 12" id="KW-1133">Transmembrane helix</keyword>
<dbReference type="KEGG" id="tep:TepRe1_0968"/>
<dbReference type="KEGG" id="tae:TepiRe1_1064"/>
<gene>
    <name evidence="13" type="ordered locus">TEPIRE1_1064</name>
</gene>
<dbReference type="Proteomes" id="UP000010802">
    <property type="component" value="Chromosome"/>
</dbReference>
<evidence type="ECO:0000313" key="13">
    <source>
        <dbReference type="EMBL" id="CCP25779.1"/>
    </source>
</evidence>
<evidence type="ECO:0000256" key="11">
    <source>
        <dbReference type="ARBA" id="ARBA00031636"/>
    </source>
</evidence>
<evidence type="ECO:0000256" key="8">
    <source>
        <dbReference type="ARBA" id="ARBA00022989"/>
    </source>
</evidence>
<dbReference type="RefSeq" id="WP_013778039.1">
    <property type="nucleotide sequence ID" value="NC_015519.1"/>
</dbReference>
<dbReference type="NCBIfam" id="TIGR00797">
    <property type="entry name" value="matE"/>
    <property type="match status" value="1"/>
</dbReference>
<feature type="transmembrane region" description="Helical" evidence="12">
    <location>
        <begin position="422"/>
        <end position="442"/>
    </location>
</feature>
<dbReference type="eggNOG" id="COG0534">
    <property type="taxonomic scope" value="Bacteria"/>
</dbReference>
<feature type="transmembrane region" description="Helical" evidence="12">
    <location>
        <begin position="21"/>
        <end position="38"/>
    </location>
</feature>
<keyword evidence="14" id="KW-1185">Reference proteome</keyword>
<evidence type="ECO:0000313" key="14">
    <source>
        <dbReference type="Proteomes" id="UP000010802"/>
    </source>
</evidence>
<evidence type="ECO:0000256" key="12">
    <source>
        <dbReference type="SAM" id="Phobius"/>
    </source>
</evidence>
<dbReference type="InterPro" id="IPR048279">
    <property type="entry name" value="MdtK-like"/>
</dbReference>
<sequence length="452" mass="49144">MEIFNNDVQNKTSLNRIIFRLAMPAILENILHTAVWMFDTAMVGRLSAEALSAVGFGSQLAFTLVNIIGAMGIGTSALVARHVGADQPEKANKVIAQSFLISVTVSIVLMVINILLARPFFSLTMKDPEVISLGITYVKIVSFGIIFLIPTMVLNAALRGAGNTRLPMLSALVANTINIVGDYVLIFGYFGFPRMEIKGAALATVLSQIVGGIITFSYLLLGKDIVKLNLKQAVKIDIDVVKQLSKLSLPSCLEEFSHSGSRLISSIWITRMGTVPFAAHQVAVSAESMSFMPGYGFSVAASTLTGQCLGAERPDEAEKSALVAMKLALILMGGVGLLFLLFSHQLMSLFTNIDEVKNIAAACIRIAAFEQPTLAISMVMAGALRGAGDTRGTFKVGIIGTWLVRLPLIFMIVFVFKKPIVYVWMATVVQFVVEAFFMFLRFKKNNWKKIKI</sequence>
<dbReference type="CDD" id="cd13137">
    <property type="entry name" value="MATE_NorM_like"/>
    <property type="match status" value="1"/>
</dbReference>
<proteinExistence type="predicted"/>
<accession>F4LRP8</accession>
<dbReference type="OrthoDB" id="62420at2"/>
<dbReference type="GO" id="GO:0005886">
    <property type="term" value="C:plasma membrane"/>
    <property type="evidence" value="ECO:0007669"/>
    <property type="project" value="UniProtKB-SubCell"/>
</dbReference>
<dbReference type="EMBL" id="HF563609">
    <property type="protein sequence ID" value="CCP25779.1"/>
    <property type="molecule type" value="Genomic_DNA"/>
</dbReference>
<feature type="transmembrane region" description="Helical" evidence="12">
    <location>
        <begin position="202"/>
        <end position="221"/>
    </location>
</feature>
<keyword evidence="5" id="KW-0050">Antiport</keyword>
<comment type="function">
    <text evidence="1">Multidrug efflux pump.</text>
</comment>
<feature type="transmembrane region" description="Helical" evidence="12">
    <location>
        <begin position="169"/>
        <end position="190"/>
    </location>
</feature>
<comment type="subcellular location">
    <subcellularLocation>
        <location evidence="2">Cell membrane</location>
        <topology evidence="2">Multi-pass membrane protein</topology>
    </subcellularLocation>
</comment>
<dbReference type="InterPro" id="IPR050222">
    <property type="entry name" value="MATE_MdtK"/>
</dbReference>
<organism evidence="13 14">
    <name type="scientific">Tepidanaerobacter acetatoxydans (strain DSM 21804 / JCM 16047 / Re1)</name>
    <dbReference type="NCBI Taxonomy" id="1209989"/>
    <lineage>
        <taxon>Bacteria</taxon>
        <taxon>Bacillati</taxon>
        <taxon>Bacillota</taxon>
        <taxon>Clostridia</taxon>
        <taxon>Thermosediminibacterales</taxon>
        <taxon>Tepidanaerobacteraceae</taxon>
        <taxon>Tepidanaerobacter</taxon>
    </lineage>
</organism>
<dbReference type="InterPro" id="IPR002528">
    <property type="entry name" value="MATE_fam"/>
</dbReference>
<keyword evidence="6" id="KW-1003">Cell membrane</keyword>
<keyword evidence="10 12" id="KW-0472">Membrane</keyword>
<name>F4LRP8_TEPAE</name>
<protein>
    <recommendedName>
        <fullName evidence="3">Probable multidrug resistance protein NorM</fullName>
    </recommendedName>
    <alternativeName>
        <fullName evidence="11">Multidrug-efflux transporter</fullName>
    </alternativeName>
</protein>
<evidence type="ECO:0000256" key="6">
    <source>
        <dbReference type="ARBA" id="ARBA00022475"/>
    </source>
</evidence>
<dbReference type="GO" id="GO:0015297">
    <property type="term" value="F:antiporter activity"/>
    <property type="evidence" value="ECO:0007669"/>
    <property type="project" value="UniProtKB-KW"/>
</dbReference>
<reference evidence="14" key="1">
    <citation type="journal article" date="2013" name="Genome Announc.">
        <title>First genome sequence of a syntrophic acetate-oxidizing bacterium, Tepidanaerobacter acetatoxydans strain Re1.</title>
        <authorList>
            <person name="Manzoor S."/>
            <person name="Bongcam-Rudloff E."/>
            <person name="Schnurer A."/>
            <person name="Muller B."/>
        </authorList>
    </citation>
    <scope>NUCLEOTIDE SEQUENCE [LARGE SCALE GENOMIC DNA]</scope>
    <source>
        <strain evidence="14">Re1</strain>
    </source>
</reference>
<feature type="transmembrane region" description="Helical" evidence="12">
    <location>
        <begin position="94"/>
        <end position="116"/>
    </location>
</feature>
<dbReference type="AlphaFoldDB" id="F4LRP8"/>